<comment type="caution">
    <text evidence="1">The sequence shown here is derived from an EMBL/GenBank/DDBJ whole genome shotgun (WGS) entry which is preliminary data.</text>
</comment>
<dbReference type="EMBL" id="CAAALY010037244">
    <property type="protein sequence ID" value="VEL18484.1"/>
    <property type="molecule type" value="Genomic_DNA"/>
</dbReference>
<sequence>MDKLLYLPFKPAHQKSSITKLANLLSLEEILYLSPTHSVQVTPNPISSTSELSILMSYSFIHFWLPSSSQPSIHFTAASCESVLSQVQQPPEPSFECKYSSSGGCLSRIIVTCQNLSPTSQTRLSCVRLQYVVLENCWSEEVEADYLMWILSLQVELIGSLERNESD</sequence>
<dbReference type="AlphaFoldDB" id="A0A3S5A338"/>
<proteinExistence type="predicted"/>
<dbReference type="Proteomes" id="UP000784294">
    <property type="component" value="Unassembled WGS sequence"/>
</dbReference>
<gene>
    <name evidence="1" type="ORF">PXEA_LOCUS11924</name>
</gene>
<reference evidence="1" key="1">
    <citation type="submission" date="2018-11" db="EMBL/GenBank/DDBJ databases">
        <authorList>
            <consortium name="Pathogen Informatics"/>
        </authorList>
    </citation>
    <scope>NUCLEOTIDE SEQUENCE</scope>
</reference>
<evidence type="ECO:0000313" key="1">
    <source>
        <dbReference type="EMBL" id="VEL18484.1"/>
    </source>
</evidence>
<keyword evidence="2" id="KW-1185">Reference proteome</keyword>
<name>A0A3S5A338_9PLAT</name>
<organism evidence="1 2">
    <name type="scientific">Protopolystoma xenopodis</name>
    <dbReference type="NCBI Taxonomy" id="117903"/>
    <lineage>
        <taxon>Eukaryota</taxon>
        <taxon>Metazoa</taxon>
        <taxon>Spiralia</taxon>
        <taxon>Lophotrochozoa</taxon>
        <taxon>Platyhelminthes</taxon>
        <taxon>Monogenea</taxon>
        <taxon>Polyopisthocotylea</taxon>
        <taxon>Polystomatidea</taxon>
        <taxon>Polystomatidae</taxon>
        <taxon>Protopolystoma</taxon>
    </lineage>
</organism>
<evidence type="ECO:0000313" key="2">
    <source>
        <dbReference type="Proteomes" id="UP000784294"/>
    </source>
</evidence>
<protein>
    <submittedName>
        <fullName evidence="1">Uncharacterized protein</fullName>
    </submittedName>
</protein>
<accession>A0A3S5A338</accession>